<dbReference type="Pfam" id="PF13857">
    <property type="entry name" value="Ank_5"/>
    <property type="match status" value="1"/>
</dbReference>
<feature type="repeat" description="ANK" evidence="3">
    <location>
        <begin position="169"/>
        <end position="201"/>
    </location>
</feature>
<gene>
    <name evidence="4" type="ORF">TKK_009069</name>
</gene>
<dbReference type="AlphaFoldDB" id="A0ABD2WWP9"/>
<name>A0ABD2WWP9_9HYME</name>
<dbReference type="Proteomes" id="UP001627154">
    <property type="component" value="Unassembled WGS sequence"/>
</dbReference>
<proteinExistence type="predicted"/>
<reference evidence="4 5" key="1">
    <citation type="journal article" date="2024" name="bioRxiv">
        <title>A reference genome for Trichogramma kaykai: A tiny desert-dwelling parasitoid wasp with competing sex-ratio distorters.</title>
        <authorList>
            <person name="Culotta J."/>
            <person name="Lindsey A.R."/>
        </authorList>
    </citation>
    <scope>NUCLEOTIDE SEQUENCE [LARGE SCALE GENOMIC DNA]</scope>
    <source>
        <strain evidence="4 5">KSX58</strain>
    </source>
</reference>
<dbReference type="SUPFAM" id="SSF48403">
    <property type="entry name" value="Ankyrin repeat"/>
    <property type="match status" value="1"/>
</dbReference>
<dbReference type="Gene3D" id="1.25.40.20">
    <property type="entry name" value="Ankyrin repeat-containing domain"/>
    <property type="match status" value="1"/>
</dbReference>
<keyword evidence="5" id="KW-1185">Reference proteome</keyword>
<dbReference type="SMART" id="SM00248">
    <property type="entry name" value="ANK"/>
    <property type="match status" value="4"/>
</dbReference>
<sequence>MSQENQNCSNKLNEKVIQEIDQKSHEFLRYLYSSIKDYHGQLPNLRDIFRPEAIDWLLTESVISSKFGRAPFVNFVINSGYKDEPEVDKDGKLLLRRTTPIHRVAESTSIAGQRSIIIDLFQIYNRFDVNYTNEDGLTHFHVACEYGCLEIVKNFLDLGQDPNVPVEDTGNSPLHLAAIGNCTDEFKLLLKRGANPNSANDEGETPLHKSVFFQRYRDEEYAKILFEICDEQRQSVKVDARDNEGRTPLQLAAANMLPNTVDVLLNYGADLSSFVFPTEDDVDKELQHEEFEFNFQYGLASGAMAVVEQLEKRGYELERSDALTIMALFKKYNLFEKSKDNAKRWYNNKRFTKKAKKVLIKPNLSLYDLIRLKPEESAKILTCMDYYNLAKSDNFLWELPEKYQTVCALYFCEKISRGFFRRWALNDFMELTRYRLPILCSEIIIKQLTNKDLWGICSAATDKSS</sequence>
<keyword evidence="1" id="KW-0677">Repeat</keyword>
<evidence type="ECO:0000313" key="5">
    <source>
        <dbReference type="Proteomes" id="UP001627154"/>
    </source>
</evidence>
<dbReference type="EMBL" id="JBJJXI010000067">
    <property type="protein sequence ID" value="KAL3397034.1"/>
    <property type="molecule type" value="Genomic_DNA"/>
</dbReference>
<evidence type="ECO:0000256" key="3">
    <source>
        <dbReference type="PROSITE-ProRule" id="PRU00023"/>
    </source>
</evidence>
<dbReference type="PROSITE" id="PS50088">
    <property type="entry name" value="ANK_REPEAT"/>
    <property type="match status" value="3"/>
</dbReference>
<feature type="repeat" description="ANK" evidence="3">
    <location>
        <begin position="135"/>
        <end position="167"/>
    </location>
</feature>
<evidence type="ECO:0000313" key="4">
    <source>
        <dbReference type="EMBL" id="KAL3397034.1"/>
    </source>
</evidence>
<organism evidence="4 5">
    <name type="scientific">Trichogramma kaykai</name>
    <dbReference type="NCBI Taxonomy" id="54128"/>
    <lineage>
        <taxon>Eukaryota</taxon>
        <taxon>Metazoa</taxon>
        <taxon>Ecdysozoa</taxon>
        <taxon>Arthropoda</taxon>
        <taxon>Hexapoda</taxon>
        <taxon>Insecta</taxon>
        <taxon>Pterygota</taxon>
        <taxon>Neoptera</taxon>
        <taxon>Endopterygota</taxon>
        <taxon>Hymenoptera</taxon>
        <taxon>Apocrita</taxon>
        <taxon>Proctotrupomorpha</taxon>
        <taxon>Chalcidoidea</taxon>
        <taxon>Trichogrammatidae</taxon>
        <taxon>Trichogramma</taxon>
    </lineage>
</organism>
<feature type="repeat" description="ANK" evidence="3">
    <location>
        <begin position="244"/>
        <end position="272"/>
    </location>
</feature>
<dbReference type="InterPro" id="IPR002110">
    <property type="entry name" value="Ankyrin_rpt"/>
</dbReference>
<accession>A0ABD2WWP9</accession>
<evidence type="ECO:0000256" key="2">
    <source>
        <dbReference type="ARBA" id="ARBA00023043"/>
    </source>
</evidence>
<protein>
    <submittedName>
        <fullName evidence="4">Uncharacterized protein</fullName>
    </submittedName>
</protein>
<dbReference type="PANTHER" id="PTHR24173">
    <property type="entry name" value="ANKYRIN REPEAT CONTAINING"/>
    <property type="match status" value="1"/>
</dbReference>
<dbReference type="Pfam" id="PF12796">
    <property type="entry name" value="Ank_2"/>
    <property type="match status" value="1"/>
</dbReference>
<keyword evidence="2 3" id="KW-0040">ANK repeat</keyword>
<dbReference type="PANTHER" id="PTHR24173:SF74">
    <property type="entry name" value="ANKYRIN REPEAT DOMAIN-CONTAINING PROTEIN 16"/>
    <property type="match status" value="1"/>
</dbReference>
<evidence type="ECO:0000256" key="1">
    <source>
        <dbReference type="ARBA" id="ARBA00022737"/>
    </source>
</evidence>
<dbReference type="PROSITE" id="PS50297">
    <property type="entry name" value="ANK_REP_REGION"/>
    <property type="match status" value="3"/>
</dbReference>
<comment type="caution">
    <text evidence="4">The sequence shown here is derived from an EMBL/GenBank/DDBJ whole genome shotgun (WGS) entry which is preliminary data.</text>
</comment>
<dbReference type="InterPro" id="IPR036770">
    <property type="entry name" value="Ankyrin_rpt-contain_sf"/>
</dbReference>